<dbReference type="EMBL" id="BTRK01000002">
    <property type="protein sequence ID" value="GMR34790.1"/>
    <property type="molecule type" value="Genomic_DNA"/>
</dbReference>
<dbReference type="AlphaFoldDB" id="A0AAN5C8N7"/>
<organism evidence="1 2">
    <name type="scientific">Pristionchus mayeri</name>
    <dbReference type="NCBI Taxonomy" id="1317129"/>
    <lineage>
        <taxon>Eukaryota</taxon>
        <taxon>Metazoa</taxon>
        <taxon>Ecdysozoa</taxon>
        <taxon>Nematoda</taxon>
        <taxon>Chromadorea</taxon>
        <taxon>Rhabditida</taxon>
        <taxon>Rhabditina</taxon>
        <taxon>Diplogasteromorpha</taxon>
        <taxon>Diplogasteroidea</taxon>
        <taxon>Neodiplogasteridae</taxon>
        <taxon>Pristionchus</taxon>
    </lineage>
</organism>
<feature type="non-terminal residue" evidence="1">
    <location>
        <position position="1"/>
    </location>
</feature>
<proteinExistence type="predicted"/>
<gene>
    <name evidence="1" type="ORF">PMAYCL1PPCAC_04985</name>
</gene>
<dbReference type="Proteomes" id="UP001328107">
    <property type="component" value="Unassembled WGS sequence"/>
</dbReference>
<comment type="caution">
    <text evidence="1">The sequence shown here is derived from an EMBL/GenBank/DDBJ whole genome shotgun (WGS) entry which is preliminary data.</text>
</comment>
<evidence type="ECO:0000313" key="1">
    <source>
        <dbReference type="EMBL" id="GMR34790.1"/>
    </source>
</evidence>
<keyword evidence="2" id="KW-1185">Reference proteome</keyword>
<evidence type="ECO:0000313" key="2">
    <source>
        <dbReference type="Proteomes" id="UP001328107"/>
    </source>
</evidence>
<protein>
    <submittedName>
        <fullName evidence="1">Uncharacterized protein</fullName>
    </submittedName>
</protein>
<name>A0AAN5C8N7_9BILA</name>
<sequence>RNFENSINLISKRARIVDGLFGKNLDLMGKLAFELGSALFTDFAGMWREQNDKSTVIQQAIAVEACKELQ</sequence>
<accession>A0AAN5C8N7</accession>
<feature type="non-terminal residue" evidence="1">
    <location>
        <position position="70"/>
    </location>
</feature>
<reference evidence="2" key="1">
    <citation type="submission" date="2022-10" db="EMBL/GenBank/DDBJ databases">
        <title>Genome assembly of Pristionchus species.</title>
        <authorList>
            <person name="Yoshida K."/>
            <person name="Sommer R.J."/>
        </authorList>
    </citation>
    <scope>NUCLEOTIDE SEQUENCE [LARGE SCALE GENOMIC DNA]</scope>
    <source>
        <strain evidence="2">RS5460</strain>
    </source>
</reference>